<gene>
    <name evidence="2" type="ORF">LCGC14_0972500</name>
</gene>
<feature type="region of interest" description="Disordered" evidence="1">
    <location>
        <begin position="34"/>
        <end position="56"/>
    </location>
</feature>
<dbReference type="AlphaFoldDB" id="A0A0F9RHQ9"/>
<name>A0A0F9RHQ9_9ZZZZ</name>
<sequence>MSNWERRQSKKRTKMVVSNKSIFNIQGIRKKRYEKSNGLGDKRKKTGITPFYDRGR</sequence>
<reference evidence="2" key="1">
    <citation type="journal article" date="2015" name="Nature">
        <title>Complex archaea that bridge the gap between prokaryotes and eukaryotes.</title>
        <authorList>
            <person name="Spang A."/>
            <person name="Saw J.H."/>
            <person name="Jorgensen S.L."/>
            <person name="Zaremba-Niedzwiedzka K."/>
            <person name="Martijn J."/>
            <person name="Lind A.E."/>
            <person name="van Eijk R."/>
            <person name="Schleper C."/>
            <person name="Guy L."/>
            <person name="Ettema T.J."/>
        </authorList>
    </citation>
    <scope>NUCLEOTIDE SEQUENCE</scope>
</reference>
<protein>
    <submittedName>
        <fullName evidence="2">Uncharacterized protein</fullName>
    </submittedName>
</protein>
<comment type="caution">
    <text evidence="2">The sequence shown here is derived from an EMBL/GenBank/DDBJ whole genome shotgun (WGS) entry which is preliminary data.</text>
</comment>
<evidence type="ECO:0000313" key="2">
    <source>
        <dbReference type="EMBL" id="KKN16788.1"/>
    </source>
</evidence>
<dbReference type="EMBL" id="LAZR01003581">
    <property type="protein sequence ID" value="KKN16788.1"/>
    <property type="molecule type" value="Genomic_DNA"/>
</dbReference>
<proteinExistence type="predicted"/>
<organism evidence="2">
    <name type="scientific">marine sediment metagenome</name>
    <dbReference type="NCBI Taxonomy" id="412755"/>
    <lineage>
        <taxon>unclassified sequences</taxon>
        <taxon>metagenomes</taxon>
        <taxon>ecological metagenomes</taxon>
    </lineage>
</organism>
<evidence type="ECO:0000256" key="1">
    <source>
        <dbReference type="SAM" id="MobiDB-lite"/>
    </source>
</evidence>
<accession>A0A0F9RHQ9</accession>